<evidence type="ECO:0000256" key="4">
    <source>
        <dbReference type="ARBA" id="ARBA00022837"/>
    </source>
</evidence>
<feature type="domain" description="Sulfatase N-terminal" evidence="5">
    <location>
        <begin position="20"/>
        <end position="346"/>
    </location>
</feature>
<dbReference type="SUPFAM" id="SSF53649">
    <property type="entry name" value="Alkaline phosphatase-like"/>
    <property type="match status" value="1"/>
</dbReference>
<protein>
    <submittedName>
        <fullName evidence="6">Arylsulfatase</fullName>
    </submittedName>
</protein>
<dbReference type="PROSITE" id="PS00523">
    <property type="entry name" value="SULFATASE_1"/>
    <property type="match status" value="1"/>
</dbReference>
<gene>
    <name evidence="6" type="ORF">BA177_17485</name>
</gene>
<evidence type="ECO:0000313" key="6">
    <source>
        <dbReference type="EMBL" id="ANO53357.1"/>
    </source>
</evidence>
<dbReference type="AlphaFoldDB" id="A0A193LLI9"/>
<keyword evidence="3" id="KW-0378">Hydrolase</keyword>
<comment type="similarity">
    <text evidence="1">Belongs to the sulfatase family.</text>
</comment>
<organism evidence="6 7">
    <name type="scientific">Woeseia oceani</name>
    <dbReference type="NCBI Taxonomy" id="1548547"/>
    <lineage>
        <taxon>Bacteria</taxon>
        <taxon>Pseudomonadati</taxon>
        <taxon>Pseudomonadota</taxon>
        <taxon>Gammaproteobacteria</taxon>
        <taxon>Woeseiales</taxon>
        <taxon>Woeseiaceae</taxon>
        <taxon>Woeseia</taxon>
    </lineage>
</organism>
<dbReference type="PANTHER" id="PTHR42693:SF53">
    <property type="entry name" value="ENDO-4-O-SULFATASE"/>
    <property type="match status" value="1"/>
</dbReference>
<name>A0A193LLI9_9GAMM</name>
<accession>A0A193LLI9</accession>
<dbReference type="Pfam" id="PF00884">
    <property type="entry name" value="Sulfatase"/>
    <property type="match status" value="1"/>
</dbReference>
<dbReference type="KEGG" id="woc:BA177_17485"/>
<dbReference type="InterPro" id="IPR017850">
    <property type="entry name" value="Alkaline_phosphatase_core_sf"/>
</dbReference>
<dbReference type="PANTHER" id="PTHR42693">
    <property type="entry name" value="ARYLSULFATASE FAMILY MEMBER"/>
    <property type="match status" value="1"/>
</dbReference>
<proteinExistence type="inferred from homology"/>
<dbReference type="STRING" id="1548547.BA177_17485"/>
<sequence>MFLLALLSSVSIAQSNESKPNFIIIFTDDQGYADVGVFGGEQLQTPNLDQMAAEGLQLTNFYSAAPLCSPSRAALMTGSYPRRIDMAYGSDFMVLLAEDPKGLNPDEVTIAEVLQEAGYATGMVGKWHLGDQRVFLPTRHGFDEFFGIPYSHDIHPFHPLQERFNFPPLPLIEGETVIETDPDADQLTARMTERAIQFISEHQSEPFFLYLAHPAPHEPIHVAPAFLDNASDEARAALREERGTINYQGRRALYPQAIAELDWSVGEVLKTLKSLGLDEQTLVIFTSDNGPVVGSAAPLRGRKGSAFEGGVREPAIVRWPGTLPVGQTNSELMSTMDLLPTLTKLASAQLPDDRVIDGKNVWPVLTQAAKSPHDDFYYFVENTIAAVRSGRWKLHTSDGEPTALYNLDSDIGEQHNVLDEFGQIAAELQRKIDAFEVEMSTNSRPAGWVSDPVPLTQH</sequence>
<dbReference type="GO" id="GO:0004065">
    <property type="term" value="F:arylsulfatase activity"/>
    <property type="evidence" value="ECO:0007669"/>
    <property type="project" value="TreeGrafter"/>
</dbReference>
<dbReference type="EMBL" id="CP016268">
    <property type="protein sequence ID" value="ANO53357.1"/>
    <property type="molecule type" value="Genomic_DNA"/>
</dbReference>
<keyword evidence="4" id="KW-0106">Calcium</keyword>
<evidence type="ECO:0000256" key="3">
    <source>
        <dbReference type="ARBA" id="ARBA00022801"/>
    </source>
</evidence>
<evidence type="ECO:0000256" key="1">
    <source>
        <dbReference type="ARBA" id="ARBA00008779"/>
    </source>
</evidence>
<dbReference type="PROSITE" id="PS00149">
    <property type="entry name" value="SULFATASE_2"/>
    <property type="match status" value="1"/>
</dbReference>
<reference evidence="6 7" key="1">
    <citation type="submission" date="2016-06" db="EMBL/GenBank/DDBJ databases">
        <title>Complete genome sequence of a deep-branching marine Gamma Proteobacterium Woeseia oceani type strain XK5.</title>
        <authorList>
            <person name="Mu D."/>
            <person name="Du Z."/>
        </authorList>
    </citation>
    <scope>NUCLEOTIDE SEQUENCE [LARGE SCALE GENOMIC DNA]</scope>
    <source>
        <strain evidence="6 7">XK5</strain>
    </source>
</reference>
<dbReference type="Gene3D" id="3.40.720.10">
    <property type="entry name" value="Alkaline Phosphatase, subunit A"/>
    <property type="match status" value="1"/>
</dbReference>
<dbReference type="CDD" id="cd16026">
    <property type="entry name" value="GALNS_like"/>
    <property type="match status" value="1"/>
</dbReference>
<keyword evidence="7" id="KW-1185">Reference proteome</keyword>
<evidence type="ECO:0000313" key="7">
    <source>
        <dbReference type="Proteomes" id="UP000092695"/>
    </source>
</evidence>
<dbReference type="Proteomes" id="UP000092695">
    <property type="component" value="Chromosome"/>
</dbReference>
<dbReference type="GO" id="GO:0046872">
    <property type="term" value="F:metal ion binding"/>
    <property type="evidence" value="ECO:0007669"/>
    <property type="project" value="UniProtKB-KW"/>
</dbReference>
<dbReference type="InterPro" id="IPR000917">
    <property type="entry name" value="Sulfatase_N"/>
</dbReference>
<dbReference type="Gene3D" id="3.30.1120.10">
    <property type="match status" value="1"/>
</dbReference>
<keyword evidence="2" id="KW-0479">Metal-binding</keyword>
<dbReference type="InterPro" id="IPR050738">
    <property type="entry name" value="Sulfatase"/>
</dbReference>
<evidence type="ECO:0000259" key="5">
    <source>
        <dbReference type="Pfam" id="PF00884"/>
    </source>
</evidence>
<evidence type="ECO:0000256" key="2">
    <source>
        <dbReference type="ARBA" id="ARBA00022723"/>
    </source>
</evidence>
<dbReference type="InterPro" id="IPR024607">
    <property type="entry name" value="Sulfatase_CS"/>
</dbReference>